<protein>
    <submittedName>
        <fullName evidence="2">Tripartite tricarboxylate transporter substrate binding protein</fullName>
    </submittedName>
</protein>
<sequence length="330" mass="35285">MEPENLFPSRRRAVLQALATLALPAGLTVRAAQWPERSITFVQPYAPGTATDASSRYIAQQISERWKVPTVMEHKVGANSIIGTEYVARAAPDGYTFLITSTGFFTNEAMVSKLPYHPLDSFVPVAKVGGVQLLLCVPANSRFRSVKELVDFARANPGRLTYASGGNGSSQHLSGAQLGTLSNTQLMHVPYKAQVPAAVATASGEVDFSFIAIATAKPLLAADKIRVLAVSGSSRSASFPEMPTVAEAGVPGFEWVANTFFLAPANTPRDIVRKLSGVLGEVAGSDGYREFTKGIGMDADFMGEAEWSRTIAAERQRYLQVVRASGAKAE</sequence>
<dbReference type="InterPro" id="IPR005064">
    <property type="entry name" value="BUG"/>
</dbReference>
<proteinExistence type="inferred from homology"/>
<dbReference type="PIRSF" id="PIRSF017082">
    <property type="entry name" value="YflP"/>
    <property type="match status" value="1"/>
</dbReference>
<reference evidence="2 3" key="1">
    <citation type="submission" date="2018-09" db="EMBL/GenBank/DDBJ databases">
        <title>Genome comparison of Alicycliphilus sp. BQ1, a polyurethanolytic bacterium, with its closest phylogenetic relatives Alicycliphilus denitrificans BC and K601, unable to attack polyurethane.</title>
        <authorList>
            <person name="Loza-Tavera H."/>
            <person name="Lozano L."/>
            <person name="Cevallos M."/>
            <person name="Maya-Lucas O."/>
            <person name="Garcia-Mena J."/>
            <person name="Hernandez J."/>
        </authorList>
    </citation>
    <scope>NUCLEOTIDE SEQUENCE [LARGE SCALE GENOMIC DNA]</scope>
    <source>
        <strain evidence="2 3">BQ1</strain>
    </source>
</reference>
<gene>
    <name evidence="2" type="ORF">CE154_020760</name>
</gene>
<dbReference type="PANTHER" id="PTHR42928:SF5">
    <property type="entry name" value="BLR1237 PROTEIN"/>
    <property type="match status" value="1"/>
</dbReference>
<organism evidence="2 3">
    <name type="scientific">Alicycliphilus denitrificans</name>
    <dbReference type="NCBI Taxonomy" id="179636"/>
    <lineage>
        <taxon>Bacteria</taxon>
        <taxon>Pseudomonadati</taxon>
        <taxon>Pseudomonadota</taxon>
        <taxon>Betaproteobacteria</taxon>
        <taxon>Burkholderiales</taxon>
        <taxon>Comamonadaceae</taxon>
        <taxon>Alicycliphilus</taxon>
    </lineage>
</organism>
<dbReference type="Pfam" id="PF03401">
    <property type="entry name" value="TctC"/>
    <property type="match status" value="1"/>
</dbReference>
<dbReference type="CDD" id="cd07012">
    <property type="entry name" value="PBP2_Bug_TTT"/>
    <property type="match status" value="1"/>
</dbReference>
<evidence type="ECO:0000313" key="3">
    <source>
        <dbReference type="Proteomes" id="UP000216225"/>
    </source>
</evidence>
<dbReference type="Proteomes" id="UP000216225">
    <property type="component" value="Unassembled WGS sequence"/>
</dbReference>
<dbReference type="AlphaFoldDB" id="A0A420K7B2"/>
<comment type="similarity">
    <text evidence="1">Belongs to the UPF0065 (bug) family.</text>
</comment>
<dbReference type="EMBL" id="NKDB02000006">
    <property type="protein sequence ID" value="RKJ94137.1"/>
    <property type="molecule type" value="Genomic_DNA"/>
</dbReference>
<name>A0A420K7B2_9BURK</name>
<dbReference type="InterPro" id="IPR042100">
    <property type="entry name" value="Bug_dom1"/>
</dbReference>
<accession>A0A420K7B2</accession>
<evidence type="ECO:0000313" key="2">
    <source>
        <dbReference type="EMBL" id="RKJ94137.1"/>
    </source>
</evidence>
<dbReference type="Gene3D" id="3.40.190.150">
    <property type="entry name" value="Bordetella uptake gene, domain 1"/>
    <property type="match status" value="1"/>
</dbReference>
<comment type="caution">
    <text evidence="2">The sequence shown here is derived from an EMBL/GenBank/DDBJ whole genome shotgun (WGS) entry which is preliminary data.</text>
</comment>
<dbReference type="PANTHER" id="PTHR42928">
    <property type="entry name" value="TRICARBOXYLATE-BINDING PROTEIN"/>
    <property type="match status" value="1"/>
</dbReference>
<evidence type="ECO:0000256" key="1">
    <source>
        <dbReference type="ARBA" id="ARBA00006987"/>
    </source>
</evidence>
<dbReference type="Gene3D" id="3.40.190.10">
    <property type="entry name" value="Periplasmic binding protein-like II"/>
    <property type="match status" value="1"/>
</dbReference>